<evidence type="ECO:0000313" key="7">
    <source>
        <dbReference type="Proteomes" id="UP000009134"/>
    </source>
</evidence>
<dbReference type="STRING" id="279238.Saro_1566"/>
<dbReference type="KEGG" id="nar:Saro_1566"/>
<keyword evidence="2" id="KW-0238">DNA-binding</keyword>
<dbReference type="GO" id="GO:0003677">
    <property type="term" value="F:DNA binding"/>
    <property type="evidence" value="ECO:0007669"/>
    <property type="project" value="UniProtKB-KW"/>
</dbReference>
<organism evidence="6 7">
    <name type="scientific">Novosphingobium aromaticivorans (strain ATCC 700278 / DSM 12444 / CCUG 56034 / CIP 105152 / NBRC 16084 / F199)</name>
    <dbReference type="NCBI Taxonomy" id="279238"/>
    <lineage>
        <taxon>Bacteria</taxon>
        <taxon>Pseudomonadati</taxon>
        <taxon>Pseudomonadota</taxon>
        <taxon>Alphaproteobacteria</taxon>
        <taxon>Sphingomonadales</taxon>
        <taxon>Sphingomonadaceae</taxon>
        <taxon>Novosphingobium</taxon>
    </lineage>
</organism>
<evidence type="ECO:0000256" key="3">
    <source>
        <dbReference type="ARBA" id="ARBA00023163"/>
    </source>
</evidence>
<dbReference type="Proteomes" id="UP000009134">
    <property type="component" value="Chromosome"/>
</dbReference>
<evidence type="ECO:0000259" key="5">
    <source>
        <dbReference type="PROSITE" id="PS51078"/>
    </source>
</evidence>
<dbReference type="RefSeq" id="WP_011445216.1">
    <property type="nucleotide sequence ID" value="NC_007794.1"/>
</dbReference>
<keyword evidence="3" id="KW-0804">Transcription</keyword>
<evidence type="ECO:0000256" key="1">
    <source>
        <dbReference type="ARBA" id="ARBA00023015"/>
    </source>
</evidence>
<gene>
    <name evidence="6" type="ordered locus">Saro_1566</name>
</gene>
<keyword evidence="1" id="KW-0805">Transcription regulation</keyword>
<dbReference type="GO" id="GO:0003700">
    <property type="term" value="F:DNA-binding transcription factor activity"/>
    <property type="evidence" value="ECO:0007669"/>
    <property type="project" value="TreeGrafter"/>
</dbReference>
<dbReference type="Gene3D" id="1.10.10.10">
    <property type="entry name" value="Winged helix-like DNA-binding domain superfamily/Winged helix DNA-binding domain"/>
    <property type="match status" value="1"/>
</dbReference>
<dbReference type="Gene3D" id="3.30.450.40">
    <property type="match status" value="1"/>
</dbReference>
<dbReference type="SUPFAM" id="SSF46785">
    <property type="entry name" value="Winged helix' DNA-binding domain"/>
    <property type="match status" value="1"/>
</dbReference>
<dbReference type="Pfam" id="PF09339">
    <property type="entry name" value="HTH_IclR"/>
    <property type="match status" value="1"/>
</dbReference>
<dbReference type="InterPro" id="IPR050707">
    <property type="entry name" value="HTH_MetabolicPath_Reg"/>
</dbReference>
<dbReference type="InterPro" id="IPR036388">
    <property type="entry name" value="WH-like_DNA-bd_sf"/>
</dbReference>
<dbReference type="PROSITE" id="PS51077">
    <property type="entry name" value="HTH_ICLR"/>
    <property type="match status" value="1"/>
</dbReference>
<accession>Q2G817</accession>
<dbReference type="PANTHER" id="PTHR30136:SF35">
    <property type="entry name" value="HTH-TYPE TRANSCRIPTIONAL REGULATOR RV1719"/>
    <property type="match status" value="1"/>
</dbReference>
<dbReference type="HOGENOM" id="CLU_062618_3_0_5"/>
<dbReference type="Pfam" id="PF01614">
    <property type="entry name" value="IclR_C"/>
    <property type="match status" value="1"/>
</dbReference>
<feature type="domain" description="IclR-ED" evidence="5">
    <location>
        <begin position="69"/>
        <end position="255"/>
    </location>
</feature>
<keyword evidence="7" id="KW-1185">Reference proteome</keyword>
<protein>
    <submittedName>
        <fullName evidence="6">Transcriptional regulator, IclR family</fullName>
    </submittedName>
</protein>
<reference evidence="7" key="1">
    <citation type="submission" date="2006-01" db="EMBL/GenBank/DDBJ databases">
        <title>Complete sequence of Novosphingobium aromaticivorans DSM 12444.</title>
        <authorList>
            <consortium name="US DOE Joint Genome Institute"/>
            <person name="Copeland A."/>
            <person name="Lucas S."/>
            <person name="Lapidus A."/>
            <person name="Barry K."/>
            <person name="Detter J.C."/>
            <person name="Glavina T."/>
            <person name="Hammon N."/>
            <person name="Israni S."/>
            <person name="Pitluck S."/>
            <person name="Chain P."/>
            <person name="Malfatti S."/>
            <person name="Shin M."/>
            <person name="Vergez L."/>
            <person name="Schmutz J."/>
            <person name="Larimer F."/>
            <person name="Land M."/>
            <person name="Kyrpides N."/>
            <person name="Ivanova N."/>
            <person name="Fredrickson J."/>
            <person name="Balkwill D."/>
            <person name="Romine M.F."/>
            <person name="Richardson P."/>
        </authorList>
    </citation>
    <scope>NUCLEOTIDE SEQUENCE [LARGE SCALE GENOMIC DNA]</scope>
    <source>
        <strain evidence="7">ATCC 700278 / DSM 12444 / CCUG 56034 / CIP 105152 / NBRC 16084 / F199</strain>
    </source>
</reference>
<dbReference type="InterPro" id="IPR036390">
    <property type="entry name" value="WH_DNA-bd_sf"/>
</dbReference>
<dbReference type="eggNOG" id="COG1414">
    <property type="taxonomic scope" value="Bacteria"/>
</dbReference>
<dbReference type="AlphaFoldDB" id="Q2G817"/>
<sequence length="255" mass="28453">MSQPAVKSALRTFEVLELFAERRAPLRLQDIHSALGYPQSSTTALLKSMVMCGYLNYDRDHRTYLPTTRVSMLGNWLPGYIQAAGGYRELVEELQRRTDETVALITRNDLFVQYIILLTPDHEHQMAPQVGAMRKLVDSSAGLSLMARMDDRAIDKLVRYSNAYNSGDDLRVSYAQIMQQVDWVRNVGYAYVPNRPTPAVSSITMALDADLYGVPLALGVGGLAGRIADRKDQIVETLRELVTTFRPAPGGISRT</sequence>
<proteinExistence type="predicted"/>
<dbReference type="SUPFAM" id="SSF55781">
    <property type="entry name" value="GAF domain-like"/>
    <property type="match status" value="1"/>
</dbReference>
<name>Q2G817_NOVAD</name>
<dbReference type="InterPro" id="IPR005471">
    <property type="entry name" value="Tscrpt_reg_IclR_N"/>
</dbReference>
<dbReference type="InterPro" id="IPR029016">
    <property type="entry name" value="GAF-like_dom_sf"/>
</dbReference>
<feature type="domain" description="HTH iclR-type" evidence="4">
    <location>
        <begin position="6"/>
        <end position="68"/>
    </location>
</feature>
<evidence type="ECO:0000313" key="6">
    <source>
        <dbReference type="EMBL" id="ABD26006.1"/>
    </source>
</evidence>
<evidence type="ECO:0000256" key="2">
    <source>
        <dbReference type="ARBA" id="ARBA00023125"/>
    </source>
</evidence>
<dbReference type="PROSITE" id="PS51078">
    <property type="entry name" value="ICLR_ED"/>
    <property type="match status" value="1"/>
</dbReference>
<dbReference type="GO" id="GO:0045892">
    <property type="term" value="P:negative regulation of DNA-templated transcription"/>
    <property type="evidence" value="ECO:0007669"/>
    <property type="project" value="TreeGrafter"/>
</dbReference>
<evidence type="ECO:0000259" key="4">
    <source>
        <dbReference type="PROSITE" id="PS51077"/>
    </source>
</evidence>
<dbReference type="PANTHER" id="PTHR30136">
    <property type="entry name" value="HELIX-TURN-HELIX TRANSCRIPTIONAL REGULATOR, ICLR FAMILY"/>
    <property type="match status" value="1"/>
</dbReference>
<dbReference type="EMBL" id="CP000248">
    <property type="protein sequence ID" value="ABD26006.1"/>
    <property type="molecule type" value="Genomic_DNA"/>
</dbReference>
<dbReference type="InterPro" id="IPR014757">
    <property type="entry name" value="Tscrpt_reg_IclR_C"/>
</dbReference>